<evidence type="ECO:0000313" key="1">
    <source>
        <dbReference type="EMBL" id="MDR5591453.1"/>
    </source>
</evidence>
<gene>
    <name evidence="1" type="ORF">RE431_12465</name>
</gene>
<proteinExistence type="predicted"/>
<keyword evidence="2" id="KW-1185">Reference proteome</keyword>
<protein>
    <submittedName>
        <fullName evidence="1">Uncharacterized protein</fullName>
    </submittedName>
</protein>
<sequence>MKLRKPVKLIFTIIIAGSIGLTFGYGVAQGVMANNKLVNAIETKLQQNCNCEIVSSDVSAVGIQYSRENGFSNSEASFILENCTFPLSIETEAKRLDEILKKDIEDYDSLDLITFQFKNSTQHKTVKFKAGCLHESGNI</sequence>
<name>A0ABU1ESS8_9FLAO</name>
<accession>A0ABU1ESS8</accession>
<dbReference type="Proteomes" id="UP001257234">
    <property type="component" value="Unassembled WGS sequence"/>
</dbReference>
<dbReference type="RefSeq" id="WP_309562314.1">
    <property type="nucleotide sequence ID" value="NZ_JAVJIU010000004.1"/>
</dbReference>
<evidence type="ECO:0000313" key="2">
    <source>
        <dbReference type="Proteomes" id="UP001257234"/>
    </source>
</evidence>
<organism evidence="1 2">
    <name type="scientific">Christiangramia sediminicola</name>
    <dbReference type="NCBI Taxonomy" id="3073267"/>
    <lineage>
        <taxon>Bacteria</taxon>
        <taxon>Pseudomonadati</taxon>
        <taxon>Bacteroidota</taxon>
        <taxon>Flavobacteriia</taxon>
        <taxon>Flavobacteriales</taxon>
        <taxon>Flavobacteriaceae</taxon>
        <taxon>Christiangramia</taxon>
    </lineage>
</organism>
<dbReference type="EMBL" id="JAVJIU010000004">
    <property type="protein sequence ID" value="MDR5591453.1"/>
    <property type="molecule type" value="Genomic_DNA"/>
</dbReference>
<comment type="caution">
    <text evidence="1">The sequence shown here is derived from an EMBL/GenBank/DDBJ whole genome shotgun (WGS) entry which is preliminary data.</text>
</comment>
<reference evidence="2" key="1">
    <citation type="submission" date="2023-07" db="EMBL/GenBank/DDBJ databases">
        <title>Christiangramia sp. SM2212., a novel bacterium of the family Flavobacteriaceae isolated from the sea sediment.</title>
        <authorList>
            <person name="Wang J."/>
            <person name="Zhang X."/>
        </authorList>
    </citation>
    <scope>NUCLEOTIDE SEQUENCE [LARGE SCALE GENOMIC DNA]</scope>
    <source>
        <strain evidence="2">SM2212</strain>
    </source>
</reference>